<keyword evidence="3" id="KW-1185">Reference proteome</keyword>
<name>A0ABN8Z961_RANTA</name>
<evidence type="ECO:0000313" key="3">
    <source>
        <dbReference type="Proteomes" id="UP001176941"/>
    </source>
</evidence>
<organism evidence="2 3">
    <name type="scientific">Rangifer tarandus platyrhynchus</name>
    <name type="common">Svalbard reindeer</name>
    <dbReference type="NCBI Taxonomy" id="3082113"/>
    <lineage>
        <taxon>Eukaryota</taxon>
        <taxon>Metazoa</taxon>
        <taxon>Chordata</taxon>
        <taxon>Craniata</taxon>
        <taxon>Vertebrata</taxon>
        <taxon>Euteleostomi</taxon>
        <taxon>Mammalia</taxon>
        <taxon>Eutheria</taxon>
        <taxon>Laurasiatheria</taxon>
        <taxon>Artiodactyla</taxon>
        <taxon>Ruminantia</taxon>
        <taxon>Pecora</taxon>
        <taxon>Cervidae</taxon>
        <taxon>Odocoileinae</taxon>
        <taxon>Rangifer</taxon>
    </lineage>
</organism>
<dbReference type="Proteomes" id="UP001176941">
    <property type="component" value="Chromosome 3"/>
</dbReference>
<accession>A0ABN8Z961</accession>
<dbReference type="EMBL" id="OX459939">
    <property type="protein sequence ID" value="CAI9169955.1"/>
    <property type="molecule type" value="Genomic_DNA"/>
</dbReference>
<evidence type="ECO:0000313" key="2">
    <source>
        <dbReference type="EMBL" id="CAI9169955.1"/>
    </source>
</evidence>
<sequence>MSFCQIRRDSLWSVLRSVRTQSQPLTPGPRRAAGLPTPASCASPGPETQRLARLKLSKGQASSSSPPRPERPCGETPGPGGLFVQPLLSQTSTPGSSGPHRLQQRRPGPELGSPPPPPPLDGPSLPGL</sequence>
<feature type="region of interest" description="Disordered" evidence="1">
    <location>
        <begin position="19"/>
        <end position="128"/>
    </location>
</feature>
<reference evidence="2" key="1">
    <citation type="submission" date="2023-04" db="EMBL/GenBank/DDBJ databases">
        <authorList>
            <consortium name="ELIXIR-Norway"/>
        </authorList>
    </citation>
    <scope>NUCLEOTIDE SEQUENCE [LARGE SCALE GENOMIC DNA]</scope>
</reference>
<proteinExistence type="predicted"/>
<evidence type="ECO:0000256" key="1">
    <source>
        <dbReference type="SAM" id="MobiDB-lite"/>
    </source>
</evidence>
<protein>
    <submittedName>
        <fullName evidence="2">Uncharacterized protein</fullName>
    </submittedName>
</protein>
<feature type="compositionally biased region" description="Pro residues" evidence="1">
    <location>
        <begin position="112"/>
        <end position="121"/>
    </location>
</feature>
<gene>
    <name evidence="2" type="ORF">MRATA1EN1_LOCUS18917</name>
</gene>
<feature type="compositionally biased region" description="Polar residues" evidence="1">
    <location>
        <begin position="87"/>
        <end position="96"/>
    </location>
</feature>